<dbReference type="RefSeq" id="WP_328710369.1">
    <property type="nucleotide sequence ID" value="NZ_CP108085.1"/>
</dbReference>
<feature type="transmembrane region" description="Helical" evidence="7">
    <location>
        <begin position="21"/>
        <end position="41"/>
    </location>
</feature>
<dbReference type="Pfam" id="PF03176">
    <property type="entry name" value="MMPL"/>
    <property type="match status" value="2"/>
</dbReference>
<evidence type="ECO:0000256" key="3">
    <source>
        <dbReference type="ARBA" id="ARBA00022475"/>
    </source>
</evidence>
<feature type="transmembrane region" description="Helical" evidence="7">
    <location>
        <begin position="538"/>
        <end position="559"/>
    </location>
</feature>
<feature type="domain" description="SSD" evidence="8">
    <location>
        <begin position="544"/>
        <end position="668"/>
    </location>
</feature>
<feature type="transmembrane region" description="Helical" evidence="7">
    <location>
        <begin position="606"/>
        <end position="631"/>
    </location>
</feature>
<sequence>METLRRLAGLPAGRVGKWAVIAVWLAVIVPLGVLAAGIGQAQDNDETSWMPSGAPSTRAVELTRREFPAARDSALVLVYARQGGLGAADRAAVLDDRNRLRALGDVTGPAPSADGAALTLTVPVPGDAMESGEATRIVARAREIMRAGLPAGLTAAATGPAASRADAADANGRVDGTLTLVTVAVVALLLLVTYRSPVLPLVPLACVAAGVVAAQAGAVLVAEAGVVVNGSGAALMIVLVFGLGTDYALLLISRYREELAEHSDRHQAMALALRHTAPSVAASAATMALAALALFAADMNSTKGLGPLAAIAVVAALLAMTTLLPALLTALGRGVFWPAVPRRAAPGARTAHIWRWTGRLVSGRPRRAWAVAGLTLAALACGTAFLRVGVLDGGDNFTRVPESAAGQEVVRAHYPGGATAPVLVYVPARAAATAAGLARTAPGLAASGPAETSASGRWTRITAVLADPPSSDPARRSVEGLRARLARAVPDALVGGQTAALLDRDAAMDRDLAVIVPLVTGVVTLVLGVLLRAAVAPLLLLGCALLSSGAALGLSALLFHALGFARTDQTVLTLGFLFLVALGVDYTIFLMARARQEVRERGHRDGVVTALVATGGVITGAGVVLAATFLVLTITPVVLNIQLGLLVALGVLVDAFVVRTVLVPALALDIGPATWWPARPAPAPRPFGQPSGIGSPPW</sequence>
<evidence type="ECO:0000256" key="2">
    <source>
        <dbReference type="ARBA" id="ARBA00010157"/>
    </source>
</evidence>
<keyword evidence="10" id="KW-1185">Reference proteome</keyword>
<reference evidence="9" key="1">
    <citation type="submission" date="2022-10" db="EMBL/GenBank/DDBJ databases">
        <title>The complete genomes of actinobacterial strains from the NBC collection.</title>
        <authorList>
            <person name="Joergensen T.S."/>
            <person name="Alvarez Arevalo M."/>
            <person name="Sterndorff E.B."/>
            <person name="Faurdal D."/>
            <person name="Vuksanovic O."/>
            <person name="Mourched A.-S."/>
            <person name="Charusanti P."/>
            <person name="Shaw S."/>
            <person name="Blin K."/>
            <person name="Weber T."/>
        </authorList>
    </citation>
    <scope>NUCLEOTIDE SEQUENCE</scope>
    <source>
        <strain evidence="9">NBC_00254</strain>
    </source>
</reference>
<evidence type="ECO:0000313" key="10">
    <source>
        <dbReference type="Proteomes" id="UP001432011"/>
    </source>
</evidence>
<keyword evidence="3" id="KW-1003">Cell membrane</keyword>
<comment type="subcellular location">
    <subcellularLocation>
        <location evidence="1">Cell membrane</location>
        <topology evidence="1">Multi-pass membrane protein</topology>
    </subcellularLocation>
</comment>
<organism evidence="9 10">
    <name type="scientific">Microbispora hainanensis</name>
    <dbReference type="NCBI Taxonomy" id="568844"/>
    <lineage>
        <taxon>Bacteria</taxon>
        <taxon>Bacillati</taxon>
        <taxon>Actinomycetota</taxon>
        <taxon>Actinomycetes</taxon>
        <taxon>Streptosporangiales</taxon>
        <taxon>Streptosporangiaceae</taxon>
        <taxon>Microbispora</taxon>
    </lineage>
</organism>
<keyword evidence="6 7" id="KW-0472">Membrane</keyword>
<dbReference type="InterPro" id="IPR000731">
    <property type="entry name" value="SSD"/>
</dbReference>
<keyword evidence="4 7" id="KW-0812">Transmembrane</keyword>
<proteinExistence type="inferred from homology"/>
<feature type="transmembrane region" description="Helical" evidence="7">
    <location>
        <begin position="176"/>
        <end position="194"/>
    </location>
</feature>
<evidence type="ECO:0000256" key="6">
    <source>
        <dbReference type="ARBA" id="ARBA00023136"/>
    </source>
</evidence>
<dbReference type="Proteomes" id="UP001432011">
    <property type="component" value="Chromosome"/>
</dbReference>
<feature type="transmembrane region" description="Helical" evidence="7">
    <location>
        <begin position="276"/>
        <end position="296"/>
    </location>
</feature>
<feature type="transmembrane region" description="Helical" evidence="7">
    <location>
        <begin position="368"/>
        <end position="390"/>
    </location>
</feature>
<dbReference type="PANTHER" id="PTHR33406">
    <property type="entry name" value="MEMBRANE PROTEIN MJ1562-RELATED"/>
    <property type="match status" value="1"/>
</dbReference>
<dbReference type="EMBL" id="CP108085">
    <property type="protein sequence ID" value="WUP77719.1"/>
    <property type="molecule type" value="Genomic_DNA"/>
</dbReference>
<feature type="transmembrane region" description="Helical" evidence="7">
    <location>
        <begin position="201"/>
        <end position="221"/>
    </location>
</feature>
<feature type="domain" description="SSD" evidence="8">
    <location>
        <begin position="202"/>
        <end position="330"/>
    </location>
</feature>
<dbReference type="Gene3D" id="1.20.1640.10">
    <property type="entry name" value="Multidrug efflux transporter AcrB transmembrane domain"/>
    <property type="match status" value="2"/>
</dbReference>
<feature type="transmembrane region" description="Helical" evidence="7">
    <location>
        <begin position="233"/>
        <end position="255"/>
    </location>
</feature>
<evidence type="ECO:0000259" key="8">
    <source>
        <dbReference type="PROSITE" id="PS50156"/>
    </source>
</evidence>
<evidence type="ECO:0000313" key="9">
    <source>
        <dbReference type="EMBL" id="WUP77719.1"/>
    </source>
</evidence>
<evidence type="ECO:0000256" key="7">
    <source>
        <dbReference type="SAM" id="Phobius"/>
    </source>
</evidence>
<dbReference type="InterPro" id="IPR004869">
    <property type="entry name" value="MMPL_dom"/>
</dbReference>
<gene>
    <name evidence="9" type="ORF">OG913_12100</name>
</gene>
<feature type="transmembrane region" description="Helical" evidence="7">
    <location>
        <begin position="308"/>
        <end position="332"/>
    </location>
</feature>
<accession>A0ABZ1SZG2</accession>
<dbReference type="SUPFAM" id="SSF82866">
    <property type="entry name" value="Multidrug efflux transporter AcrB transmembrane domain"/>
    <property type="match status" value="2"/>
</dbReference>
<evidence type="ECO:0000256" key="1">
    <source>
        <dbReference type="ARBA" id="ARBA00004651"/>
    </source>
</evidence>
<protein>
    <submittedName>
        <fullName evidence="9">MMPL family transporter</fullName>
    </submittedName>
</protein>
<evidence type="ECO:0000256" key="5">
    <source>
        <dbReference type="ARBA" id="ARBA00022989"/>
    </source>
</evidence>
<dbReference type="PANTHER" id="PTHR33406:SF6">
    <property type="entry name" value="MEMBRANE PROTEIN YDGH-RELATED"/>
    <property type="match status" value="1"/>
</dbReference>
<dbReference type="PROSITE" id="PS50156">
    <property type="entry name" value="SSD"/>
    <property type="match status" value="2"/>
</dbReference>
<feature type="transmembrane region" description="Helical" evidence="7">
    <location>
        <begin position="512"/>
        <end position="531"/>
    </location>
</feature>
<keyword evidence="5 7" id="KW-1133">Transmembrane helix</keyword>
<feature type="transmembrane region" description="Helical" evidence="7">
    <location>
        <begin position="571"/>
        <end position="594"/>
    </location>
</feature>
<name>A0ABZ1SZG2_9ACTN</name>
<dbReference type="InterPro" id="IPR050545">
    <property type="entry name" value="Mycobact_MmpL"/>
</dbReference>
<comment type="similarity">
    <text evidence="2">Belongs to the resistance-nodulation-cell division (RND) (TC 2.A.6) family. MmpL subfamily.</text>
</comment>
<feature type="transmembrane region" description="Helical" evidence="7">
    <location>
        <begin position="637"/>
        <end position="658"/>
    </location>
</feature>
<evidence type="ECO:0000256" key="4">
    <source>
        <dbReference type="ARBA" id="ARBA00022692"/>
    </source>
</evidence>